<reference evidence="2 3" key="1">
    <citation type="journal article" date="2014" name="Genome Biol. Evol.">
        <title>The secreted proteins of Achlya hypogyna and Thraustotheca clavata identify the ancestral oomycete secretome and reveal gene acquisitions by horizontal gene transfer.</title>
        <authorList>
            <person name="Misner I."/>
            <person name="Blouin N."/>
            <person name="Leonard G."/>
            <person name="Richards T.A."/>
            <person name="Lane C.E."/>
        </authorList>
    </citation>
    <scope>NUCLEOTIDE SEQUENCE [LARGE SCALE GENOMIC DNA]</scope>
    <source>
        <strain evidence="2 3">ATCC 34112</strain>
    </source>
</reference>
<comment type="caution">
    <text evidence="2">The sequence shown here is derived from an EMBL/GenBank/DDBJ whole genome shotgun (WGS) entry which is preliminary data.</text>
</comment>
<feature type="compositionally biased region" description="Basic and acidic residues" evidence="1">
    <location>
        <begin position="150"/>
        <end position="169"/>
    </location>
</feature>
<name>A0A1V9ZYW8_9STRA</name>
<evidence type="ECO:0000313" key="2">
    <source>
        <dbReference type="EMBL" id="OQS02980.1"/>
    </source>
</evidence>
<organism evidence="2 3">
    <name type="scientific">Thraustotheca clavata</name>
    <dbReference type="NCBI Taxonomy" id="74557"/>
    <lineage>
        <taxon>Eukaryota</taxon>
        <taxon>Sar</taxon>
        <taxon>Stramenopiles</taxon>
        <taxon>Oomycota</taxon>
        <taxon>Saprolegniomycetes</taxon>
        <taxon>Saprolegniales</taxon>
        <taxon>Achlyaceae</taxon>
        <taxon>Thraustotheca</taxon>
    </lineage>
</organism>
<proteinExistence type="predicted"/>
<dbReference type="OrthoDB" id="71634at2759"/>
<dbReference type="EMBL" id="JNBS01001050">
    <property type="protein sequence ID" value="OQS02980.1"/>
    <property type="molecule type" value="Genomic_DNA"/>
</dbReference>
<evidence type="ECO:0000313" key="3">
    <source>
        <dbReference type="Proteomes" id="UP000243217"/>
    </source>
</evidence>
<dbReference type="Proteomes" id="UP000243217">
    <property type="component" value="Unassembled WGS sequence"/>
</dbReference>
<evidence type="ECO:0000256" key="1">
    <source>
        <dbReference type="SAM" id="MobiDB-lite"/>
    </source>
</evidence>
<sequence length="218" mass="24763">MTDERERRMLAELKEMKKHKLPLSILSKKRVRVPQADQDNPFCSDRQLADATQLQRINKNPQLYQHTSTTQIYQYHLQINQVQKLVFSSVLSTEVKKPVITFGHRPQSASRHFNPTSLRLNASAENSKAPKETHVNIGMSADSLRSLLSKPERKSQSKSHIEPNTNEKTKQLEALERGFNVRPEYTPPGRASSILNVAPDASVGELIQKYRKLAVGLD</sequence>
<accession>A0A1V9ZYW8</accession>
<dbReference type="AlphaFoldDB" id="A0A1V9ZYW8"/>
<feature type="region of interest" description="Disordered" evidence="1">
    <location>
        <begin position="146"/>
        <end position="169"/>
    </location>
</feature>
<keyword evidence="3" id="KW-1185">Reference proteome</keyword>
<protein>
    <submittedName>
        <fullName evidence="2">Uncharacterized protein</fullName>
    </submittedName>
</protein>
<gene>
    <name evidence="2" type="ORF">THRCLA_21277</name>
</gene>